<dbReference type="EMBL" id="CAJOBI010339856">
    <property type="protein sequence ID" value="CAF5211312.1"/>
    <property type="molecule type" value="Genomic_DNA"/>
</dbReference>
<dbReference type="GO" id="GO:0008017">
    <property type="term" value="F:microtubule binding"/>
    <property type="evidence" value="ECO:0007669"/>
    <property type="project" value="TreeGrafter"/>
</dbReference>
<evidence type="ECO:0000313" key="5">
    <source>
        <dbReference type="Proteomes" id="UP000676336"/>
    </source>
</evidence>
<dbReference type="InterPro" id="IPR050630">
    <property type="entry name" value="WD_repeat_EMAP"/>
</dbReference>
<feature type="non-terminal residue" evidence="4">
    <location>
        <position position="133"/>
    </location>
</feature>
<evidence type="ECO:0000256" key="2">
    <source>
        <dbReference type="ARBA" id="ARBA00022737"/>
    </source>
</evidence>
<reference evidence="4" key="1">
    <citation type="submission" date="2021-02" db="EMBL/GenBank/DDBJ databases">
        <authorList>
            <person name="Nowell W R."/>
        </authorList>
    </citation>
    <scope>NUCLEOTIDE SEQUENCE</scope>
</reference>
<dbReference type="AlphaFoldDB" id="A0A8S3J061"/>
<keyword evidence="1 3" id="KW-0853">WD repeat</keyword>
<dbReference type="PROSITE" id="PS50082">
    <property type="entry name" value="WD_REPEATS_2"/>
    <property type="match status" value="1"/>
</dbReference>
<feature type="repeat" description="WD" evidence="3">
    <location>
        <begin position="74"/>
        <end position="102"/>
    </location>
</feature>
<dbReference type="Gene3D" id="2.130.10.10">
    <property type="entry name" value="YVTN repeat-like/Quinoprotein amine dehydrogenase"/>
    <property type="match status" value="2"/>
</dbReference>
<dbReference type="InterPro" id="IPR015943">
    <property type="entry name" value="WD40/YVTN_repeat-like_dom_sf"/>
</dbReference>
<dbReference type="PANTHER" id="PTHR13720:SF33">
    <property type="entry name" value="HELP DOMAIN-CONTAINING PROTEIN"/>
    <property type="match status" value="1"/>
</dbReference>
<dbReference type="SUPFAM" id="SSF117289">
    <property type="entry name" value="Nucleoporin domain"/>
    <property type="match status" value="1"/>
</dbReference>
<feature type="non-terminal residue" evidence="4">
    <location>
        <position position="1"/>
    </location>
</feature>
<dbReference type="PANTHER" id="PTHR13720">
    <property type="entry name" value="WD-40 REPEAT PROTEIN"/>
    <property type="match status" value="1"/>
</dbReference>
<evidence type="ECO:0000256" key="3">
    <source>
        <dbReference type="PROSITE-ProRule" id="PRU00221"/>
    </source>
</evidence>
<accession>A0A8S3J061</accession>
<dbReference type="SMART" id="SM00320">
    <property type="entry name" value="WD40"/>
    <property type="match status" value="2"/>
</dbReference>
<dbReference type="InterPro" id="IPR001680">
    <property type="entry name" value="WD40_rpt"/>
</dbReference>
<proteinExistence type="predicted"/>
<dbReference type="Pfam" id="PF00400">
    <property type="entry name" value="WD40"/>
    <property type="match status" value="2"/>
</dbReference>
<gene>
    <name evidence="4" type="ORF">SMN809_LOCUS78448</name>
</gene>
<dbReference type="Proteomes" id="UP000676336">
    <property type="component" value="Unassembled WGS sequence"/>
</dbReference>
<organism evidence="4 5">
    <name type="scientific">Rotaria magnacalcarata</name>
    <dbReference type="NCBI Taxonomy" id="392030"/>
    <lineage>
        <taxon>Eukaryota</taxon>
        <taxon>Metazoa</taxon>
        <taxon>Spiralia</taxon>
        <taxon>Gnathifera</taxon>
        <taxon>Rotifera</taxon>
        <taxon>Eurotatoria</taxon>
        <taxon>Bdelloidea</taxon>
        <taxon>Philodinida</taxon>
        <taxon>Philodinidae</taxon>
        <taxon>Rotaria</taxon>
    </lineage>
</organism>
<protein>
    <submittedName>
        <fullName evidence="4">Uncharacterized protein</fullName>
    </submittedName>
</protein>
<evidence type="ECO:0000313" key="4">
    <source>
        <dbReference type="EMBL" id="CAF5211312.1"/>
    </source>
</evidence>
<comment type="caution">
    <text evidence="4">The sequence shown here is derived from an EMBL/GenBank/DDBJ whole genome shotgun (WGS) entry which is preliminary data.</text>
</comment>
<name>A0A8S3J061_9BILA</name>
<evidence type="ECO:0000256" key="1">
    <source>
        <dbReference type="ARBA" id="ARBA00022574"/>
    </source>
</evidence>
<keyword evidence="2" id="KW-0677">Repeat</keyword>
<sequence length="133" mass="14608">VWDYNMQNGRSIKLDLPQTDTICARSVCRNSQGKMLIGLKTADIVEVDDKQSGSRSVLLVCGHGEGELWALSPHPIESMFATGSYDRNIAVWDMNNKGLVVRRDMGKAIRSISFHADGNLLAVGFQDGQISLV</sequence>